<evidence type="ECO:0000256" key="4">
    <source>
        <dbReference type="ARBA" id="ARBA00023163"/>
    </source>
</evidence>
<protein>
    <recommendedName>
        <fullName evidence="12">LHY</fullName>
    </recommendedName>
</protein>
<dbReference type="CDD" id="cd00167">
    <property type="entry name" value="SANT"/>
    <property type="match status" value="1"/>
</dbReference>
<feature type="region of interest" description="Disordered" evidence="6">
    <location>
        <begin position="77"/>
        <end position="209"/>
    </location>
</feature>
<dbReference type="InterPro" id="IPR001005">
    <property type="entry name" value="SANT/Myb"/>
</dbReference>
<dbReference type="GO" id="GO:0003677">
    <property type="term" value="F:DNA binding"/>
    <property type="evidence" value="ECO:0007669"/>
    <property type="project" value="UniProtKB-KW"/>
</dbReference>
<evidence type="ECO:0000259" key="8">
    <source>
        <dbReference type="PROSITE" id="PS51293"/>
    </source>
</evidence>
<keyword evidence="3" id="KW-0238">DNA-binding</keyword>
<feature type="domain" description="HTH myb-type" evidence="9">
    <location>
        <begin position="19"/>
        <end position="73"/>
    </location>
</feature>
<feature type="compositionally biased region" description="Low complexity" evidence="6">
    <location>
        <begin position="468"/>
        <end position="482"/>
    </location>
</feature>
<dbReference type="InterPro" id="IPR017884">
    <property type="entry name" value="SANT_dom"/>
</dbReference>
<comment type="caution">
    <text evidence="10">The sequence shown here is derived from an EMBL/GenBank/DDBJ whole genome shotgun (WGS) entry which is preliminary data.</text>
</comment>
<feature type="compositionally biased region" description="Polar residues" evidence="6">
    <location>
        <begin position="121"/>
        <end position="133"/>
    </location>
</feature>
<feature type="compositionally biased region" description="Basic and acidic residues" evidence="6">
    <location>
        <begin position="457"/>
        <end position="467"/>
    </location>
</feature>
<dbReference type="SUPFAM" id="SSF46689">
    <property type="entry name" value="Homeodomain-like"/>
    <property type="match status" value="1"/>
</dbReference>
<dbReference type="FunFam" id="1.10.10.60:FF:000023">
    <property type="entry name" value="protein REVEILLE 6 isoform X1"/>
    <property type="match status" value="1"/>
</dbReference>
<dbReference type="GO" id="GO:0005634">
    <property type="term" value="C:nucleus"/>
    <property type="evidence" value="ECO:0007669"/>
    <property type="project" value="UniProtKB-SubCell"/>
</dbReference>
<evidence type="ECO:0008006" key="12">
    <source>
        <dbReference type="Google" id="ProtNLM"/>
    </source>
</evidence>
<evidence type="ECO:0000313" key="10">
    <source>
        <dbReference type="EMBL" id="KAG0498044.1"/>
    </source>
</evidence>
<dbReference type="InterPro" id="IPR006447">
    <property type="entry name" value="Myb_dom_plants"/>
</dbReference>
<dbReference type="OrthoDB" id="1864232at2759"/>
<evidence type="ECO:0000256" key="6">
    <source>
        <dbReference type="SAM" id="MobiDB-lite"/>
    </source>
</evidence>
<keyword evidence="5" id="KW-0539">Nucleus</keyword>
<evidence type="ECO:0000259" key="9">
    <source>
        <dbReference type="PROSITE" id="PS51294"/>
    </source>
</evidence>
<feature type="region of interest" description="Disordered" evidence="6">
    <location>
        <begin position="225"/>
        <end position="266"/>
    </location>
</feature>
<name>A0A835RYP9_VANPL</name>
<dbReference type="PANTHER" id="PTHR12802">
    <property type="entry name" value="SWI/SNF COMPLEX-RELATED"/>
    <property type="match status" value="1"/>
</dbReference>
<evidence type="ECO:0000256" key="3">
    <source>
        <dbReference type="ARBA" id="ARBA00023125"/>
    </source>
</evidence>
<feature type="compositionally biased region" description="Basic and acidic residues" evidence="6">
    <location>
        <begin position="134"/>
        <end position="148"/>
    </location>
</feature>
<feature type="compositionally biased region" description="Polar residues" evidence="6">
    <location>
        <begin position="200"/>
        <end position="209"/>
    </location>
</feature>
<evidence type="ECO:0000256" key="1">
    <source>
        <dbReference type="ARBA" id="ARBA00004123"/>
    </source>
</evidence>
<dbReference type="InterPro" id="IPR017930">
    <property type="entry name" value="Myb_dom"/>
</dbReference>
<dbReference type="AlphaFoldDB" id="A0A835RYP9"/>
<keyword evidence="4" id="KW-0804">Transcription</keyword>
<dbReference type="NCBIfam" id="TIGR01557">
    <property type="entry name" value="myb_SHAQKYF"/>
    <property type="match status" value="1"/>
</dbReference>
<dbReference type="EMBL" id="JADCNL010000001">
    <property type="protein sequence ID" value="KAG0498044.1"/>
    <property type="molecule type" value="Genomic_DNA"/>
</dbReference>
<evidence type="ECO:0000313" key="11">
    <source>
        <dbReference type="Proteomes" id="UP000636800"/>
    </source>
</evidence>
<accession>A0A835RYP9</accession>
<feature type="region of interest" description="Disordered" evidence="6">
    <location>
        <begin position="457"/>
        <end position="482"/>
    </location>
</feature>
<feature type="region of interest" description="Disordered" evidence="6">
    <location>
        <begin position="602"/>
        <end position="625"/>
    </location>
</feature>
<feature type="domain" description="Myb-like" evidence="7">
    <location>
        <begin position="19"/>
        <end position="69"/>
    </location>
</feature>
<dbReference type="Gene3D" id="1.10.10.60">
    <property type="entry name" value="Homeodomain-like"/>
    <property type="match status" value="1"/>
</dbReference>
<dbReference type="PROSITE" id="PS51293">
    <property type="entry name" value="SANT"/>
    <property type="match status" value="1"/>
</dbReference>
<comment type="subcellular location">
    <subcellularLocation>
        <location evidence="1">Nucleus</location>
    </subcellularLocation>
</comment>
<gene>
    <name evidence="10" type="ORF">HPP92_002735</name>
</gene>
<keyword evidence="11" id="KW-1185">Reference proteome</keyword>
<dbReference type="InterPro" id="IPR009057">
    <property type="entry name" value="Homeodomain-like_sf"/>
</dbReference>
<feature type="compositionally biased region" description="Basic and acidic residues" evidence="6">
    <location>
        <begin position="604"/>
        <end position="614"/>
    </location>
</feature>
<dbReference type="PROSITE" id="PS51294">
    <property type="entry name" value="HTH_MYB"/>
    <property type="match status" value="1"/>
</dbReference>
<organism evidence="10 11">
    <name type="scientific">Vanilla planifolia</name>
    <name type="common">Vanilla</name>
    <dbReference type="NCBI Taxonomy" id="51239"/>
    <lineage>
        <taxon>Eukaryota</taxon>
        <taxon>Viridiplantae</taxon>
        <taxon>Streptophyta</taxon>
        <taxon>Embryophyta</taxon>
        <taxon>Tracheophyta</taxon>
        <taxon>Spermatophyta</taxon>
        <taxon>Magnoliopsida</taxon>
        <taxon>Liliopsida</taxon>
        <taxon>Asparagales</taxon>
        <taxon>Orchidaceae</taxon>
        <taxon>Vanilloideae</taxon>
        <taxon>Vanilleae</taxon>
        <taxon>Vanilla</taxon>
    </lineage>
</organism>
<dbReference type="PROSITE" id="PS50090">
    <property type="entry name" value="MYB_LIKE"/>
    <property type="match status" value="1"/>
</dbReference>
<feature type="domain" description="SANT" evidence="8">
    <location>
        <begin position="22"/>
        <end position="73"/>
    </location>
</feature>
<dbReference type="Proteomes" id="UP000636800">
    <property type="component" value="Chromosome 1"/>
</dbReference>
<dbReference type="GO" id="GO:0010468">
    <property type="term" value="P:regulation of gene expression"/>
    <property type="evidence" value="ECO:0007669"/>
    <property type="project" value="UniProtKB-ARBA"/>
</dbReference>
<dbReference type="PANTHER" id="PTHR12802:SF174">
    <property type="entry name" value="LATE ELONGATED HYPOCOTYL-LIKE PROTEIN"/>
    <property type="match status" value="1"/>
</dbReference>
<evidence type="ECO:0000256" key="5">
    <source>
        <dbReference type="ARBA" id="ARBA00023242"/>
    </source>
</evidence>
<proteinExistence type="predicted"/>
<evidence type="ECO:0000256" key="2">
    <source>
        <dbReference type="ARBA" id="ARBA00023015"/>
    </source>
</evidence>
<sequence length="625" mass="67714">MEVNSSGEELVLKIRKPYTITKQRERWNEEEHNRFLEALKLYGRAWQRIEEHVGTKTAVQIRSHAQKFFTKLEKEATAKGTPLGHAHGIDIPPPRPKRKPKGPYPRKIGACCIPPAKEADTSINPSESSNQNSRPERNAPIEGTKDSSDGGSCSAFHLSQDATTAPTSFREFVPTLKGPKEVPSTEGSSRTTEIRRESSMNGINRSHHISGSTNEICLDLQSLQTNSGAQKQSKKHSESDIQQGALNHNDHASNGMGTTFVDGSKPKATSECGKFPSCANPPATSSVSQPFLNFPPLAQFCSLQDYHRSILDFSASFSTLIVSTLLQNPAVHAAALMAVSLWPSAEFSSSVDSSSAAAISAATVAAASAWWAANGLLPFFPPVNAFTFHPPTSILPPLNTGQALQDEVDFKHVSPHNSSVTDQETVCPEIMKETKKDANTVNHFKLFSCTTACHSSEKENMSKKPERSSCGSNASSSSEVEVGAALKDGETKEDVKQVHLQSLLSGEANGRHARSNVGMNESWKEVSQEGRLAFQALFTRDVLPQTFSPQHAKVTTCLLKDMQAAAAEAGESCSFPSKIGYGNPKVHLTGFKPYKRCSAEVEDDRSSAHNEVGNKRIRATGEASS</sequence>
<keyword evidence="2" id="KW-0805">Transcription regulation</keyword>
<evidence type="ECO:0000259" key="7">
    <source>
        <dbReference type="PROSITE" id="PS50090"/>
    </source>
</evidence>
<dbReference type="SMART" id="SM00717">
    <property type="entry name" value="SANT"/>
    <property type="match status" value="1"/>
</dbReference>
<reference evidence="10 11" key="1">
    <citation type="journal article" date="2020" name="Nat. Food">
        <title>A phased Vanilla planifolia genome enables genetic improvement of flavour and production.</title>
        <authorList>
            <person name="Hasing T."/>
            <person name="Tang H."/>
            <person name="Brym M."/>
            <person name="Khazi F."/>
            <person name="Huang T."/>
            <person name="Chambers A.H."/>
        </authorList>
    </citation>
    <scope>NUCLEOTIDE SEQUENCE [LARGE SCALE GENOMIC DNA]</scope>
    <source>
        <tissue evidence="10">Leaf</tissue>
    </source>
</reference>
<dbReference type="Pfam" id="PF00249">
    <property type="entry name" value="Myb_DNA-binding"/>
    <property type="match status" value="1"/>
</dbReference>